<dbReference type="GO" id="GO:0006047">
    <property type="term" value="P:UDP-N-acetylglucosamine metabolic process"/>
    <property type="evidence" value="ECO:0007669"/>
    <property type="project" value="TreeGrafter"/>
</dbReference>
<dbReference type="InterPro" id="IPR047084">
    <property type="entry name" value="GFAT_N"/>
</dbReference>
<evidence type="ECO:0000256" key="9">
    <source>
        <dbReference type="ARBA" id="ARBA00022962"/>
    </source>
</evidence>
<dbReference type="HAMAP" id="MF_00164">
    <property type="entry name" value="GlmS"/>
    <property type="match status" value="1"/>
</dbReference>
<dbReference type="InterPro" id="IPR035490">
    <property type="entry name" value="GlmS/FrlB_SIS"/>
</dbReference>
<dbReference type="CDD" id="cd05008">
    <property type="entry name" value="SIS_GlmS_GlmD_1"/>
    <property type="match status" value="1"/>
</dbReference>
<dbReference type="PROSITE" id="PS51278">
    <property type="entry name" value="GATASE_TYPE_2"/>
    <property type="match status" value="1"/>
</dbReference>
<feature type="domain" description="SIS" evidence="12">
    <location>
        <begin position="456"/>
        <end position="598"/>
    </location>
</feature>
<dbReference type="AlphaFoldDB" id="A0A2T5JVY0"/>
<dbReference type="Proteomes" id="UP000244060">
    <property type="component" value="Unassembled WGS sequence"/>
</dbReference>
<dbReference type="CDD" id="cd00714">
    <property type="entry name" value="GFAT"/>
    <property type="match status" value="1"/>
</dbReference>
<dbReference type="InterPro" id="IPR035466">
    <property type="entry name" value="GlmS/AgaS_SIS"/>
</dbReference>
<dbReference type="FunFam" id="3.40.50.10490:FF:000002">
    <property type="entry name" value="Glutamine--fructose-6-phosphate aminotransferase [isomerizing]"/>
    <property type="match status" value="1"/>
</dbReference>
<dbReference type="GO" id="GO:0005975">
    <property type="term" value="P:carbohydrate metabolic process"/>
    <property type="evidence" value="ECO:0007669"/>
    <property type="project" value="UniProtKB-UniRule"/>
</dbReference>
<evidence type="ECO:0000256" key="5">
    <source>
        <dbReference type="ARBA" id="ARBA00022490"/>
    </source>
</evidence>
<feature type="initiator methionine" description="Removed" evidence="10">
    <location>
        <position position="1"/>
    </location>
</feature>
<comment type="subcellular location">
    <subcellularLocation>
        <location evidence="2 10">Cytoplasm</location>
    </subcellularLocation>
</comment>
<gene>
    <name evidence="10" type="primary">glmS</name>
    <name evidence="13" type="ORF">C8J28_11775</name>
</gene>
<evidence type="ECO:0000256" key="4">
    <source>
        <dbReference type="ARBA" id="ARBA00016090"/>
    </source>
</evidence>
<evidence type="ECO:0000256" key="10">
    <source>
        <dbReference type="HAMAP-Rule" id="MF_00164"/>
    </source>
</evidence>
<evidence type="ECO:0000256" key="7">
    <source>
        <dbReference type="ARBA" id="ARBA00022679"/>
    </source>
</evidence>
<evidence type="ECO:0000256" key="2">
    <source>
        <dbReference type="ARBA" id="ARBA00004496"/>
    </source>
</evidence>
<dbReference type="GO" id="GO:0097367">
    <property type="term" value="F:carbohydrate derivative binding"/>
    <property type="evidence" value="ECO:0007669"/>
    <property type="project" value="InterPro"/>
</dbReference>
<keyword evidence="6 10" id="KW-0032">Aminotransferase</keyword>
<comment type="subunit">
    <text evidence="10">Homodimer.</text>
</comment>
<keyword evidence="8" id="KW-0677">Repeat</keyword>
<evidence type="ECO:0000256" key="8">
    <source>
        <dbReference type="ARBA" id="ARBA00022737"/>
    </source>
</evidence>
<dbReference type="PROSITE" id="PS51464">
    <property type="entry name" value="SIS"/>
    <property type="match status" value="2"/>
</dbReference>
<dbReference type="InterPro" id="IPR001347">
    <property type="entry name" value="SIS_dom"/>
</dbReference>
<reference evidence="13 14" key="1">
    <citation type="submission" date="2018-04" db="EMBL/GenBank/DDBJ databases">
        <title>Genomic Encyclopedia of Type Strains, Phase III (KMG-III): the genomes of soil and plant-associated and newly described type strains.</title>
        <authorList>
            <person name="Whitman W."/>
        </authorList>
    </citation>
    <scope>NUCLEOTIDE SEQUENCE [LARGE SCALE GENOMIC DNA]</scope>
    <source>
        <strain evidence="13 14">KA25</strain>
    </source>
</reference>
<feature type="domain" description="SIS" evidence="12">
    <location>
        <begin position="279"/>
        <end position="422"/>
    </location>
</feature>
<evidence type="ECO:0000313" key="14">
    <source>
        <dbReference type="Proteomes" id="UP000244060"/>
    </source>
</evidence>
<dbReference type="CDD" id="cd05009">
    <property type="entry name" value="SIS_GlmS_GlmD_2"/>
    <property type="match status" value="1"/>
</dbReference>
<evidence type="ECO:0000259" key="12">
    <source>
        <dbReference type="PROSITE" id="PS51464"/>
    </source>
</evidence>
<dbReference type="InterPro" id="IPR005855">
    <property type="entry name" value="GFAT"/>
</dbReference>
<dbReference type="FunFam" id="3.60.20.10:FF:000006">
    <property type="entry name" value="Glutamine--fructose-6-phosphate aminotransferase [isomerizing]"/>
    <property type="match status" value="1"/>
</dbReference>
<dbReference type="Gene3D" id="3.40.50.10490">
    <property type="entry name" value="Glucose-6-phosphate isomerase like protein, domain 1"/>
    <property type="match status" value="2"/>
</dbReference>
<accession>A0A2T5JVY0</accession>
<protein>
    <recommendedName>
        <fullName evidence="4 10">Glutamine--fructose-6-phosphate aminotransferase [isomerizing]</fullName>
        <ecNumber evidence="3 10">2.6.1.16</ecNumber>
    </recommendedName>
    <alternativeName>
        <fullName evidence="10">D-fructose-6-phosphate amidotransferase</fullName>
    </alternativeName>
    <alternativeName>
        <fullName evidence="10">GFAT</fullName>
    </alternativeName>
    <alternativeName>
        <fullName evidence="10">Glucosamine-6-phosphate synthase</fullName>
    </alternativeName>
    <alternativeName>
        <fullName evidence="10">Hexosephosphate aminotransferase</fullName>
    </alternativeName>
    <alternativeName>
        <fullName evidence="10">L-glutamine--D-fructose-6-phosphate amidotransferase</fullName>
    </alternativeName>
</protein>
<evidence type="ECO:0000256" key="1">
    <source>
        <dbReference type="ARBA" id="ARBA00001031"/>
    </source>
</evidence>
<dbReference type="GO" id="GO:0046349">
    <property type="term" value="P:amino sugar biosynthetic process"/>
    <property type="evidence" value="ECO:0007669"/>
    <property type="project" value="UniProtKB-ARBA"/>
</dbReference>
<dbReference type="EC" id="2.6.1.16" evidence="3 10"/>
<evidence type="ECO:0000256" key="3">
    <source>
        <dbReference type="ARBA" id="ARBA00012916"/>
    </source>
</evidence>
<feature type="domain" description="Glutamine amidotransferase type-2" evidence="11">
    <location>
        <begin position="2"/>
        <end position="217"/>
    </location>
</feature>
<keyword evidence="9" id="KW-0315">Glutamine amidotransferase</keyword>
<dbReference type="InterPro" id="IPR017932">
    <property type="entry name" value="GATase_2_dom"/>
</dbReference>
<dbReference type="SUPFAM" id="SSF53697">
    <property type="entry name" value="SIS domain"/>
    <property type="match status" value="1"/>
</dbReference>
<dbReference type="EMBL" id="QAOT01000017">
    <property type="protein sequence ID" value="PTR14306.1"/>
    <property type="molecule type" value="Genomic_DNA"/>
</dbReference>
<dbReference type="OrthoDB" id="9761808at2"/>
<organism evidence="13 14">
    <name type="scientific">Cereibacter azotoformans</name>
    <dbReference type="NCBI Taxonomy" id="43057"/>
    <lineage>
        <taxon>Bacteria</taxon>
        <taxon>Pseudomonadati</taxon>
        <taxon>Pseudomonadota</taxon>
        <taxon>Alphaproteobacteria</taxon>
        <taxon>Rhodobacterales</taxon>
        <taxon>Paracoccaceae</taxon>
        <taxon>Cereibacter</taxon>
    </lineage>
</organism>
<dbReference type="InterPro" id="IPR029055">
    <property type="entry name" value="Ntn_hydrolases_N"/>
</dbReference>
<dbReference type="NCBIfam" id="NF001484">
    <property type="entry name" value="PRK00331.1"/>
    <property type="match status" value="1"/>
</dbReference>
<dbReference type="GO" id="GO:0006487">
    <property type="term" value="P:protein N-linked glycosylation"/>
    <property type="evidence" value="ECO:0007669"/>
    <property type="project" value="TreeGrafter"/>
</dbReference>
<dbReference type="SUPFAM" id="SSF56235">
    <property type="entry name" value="N-terminal nucleophile aminohydrolases (Ntn hydrolases)"/>
    <property type="match status" value="1"/>
</dbReference>
<feature type="active site" description="Nucleophile; for GATase activity" evidence="10">
    <location>
        <position position="2"/>
    </location>
</feature>
<dbReference type="GO" id="GO:0006002">
    <property type="term" value="P:fructose 6-phosphate metabolic process"/>
    <property type="evidence" value="ECO:0007669"/>
    <property type="project" value="TreeGrafter"/>
</dbReference>
<dbReference type="FunFam" id="3.40.50.10490:FF:000001">
    <property type="entry name" value="Glutamine--fructose-6-phosphate aminotransferase [isomerizing]"/>
    <property type="match status" value="1"/>
</dbReference>
<proteinExistence type="inferred from homology"/>
<keyword evidence="14" id="KW-1185">Reference proteome</keyword>
<dbReference type="GO" id="GO:0004360">
    <property type="term" value="F:glutamine-fructose-6-phosphate transaminase (isomerizing) activity"/>
    <property type="evidence" value="ECO:0007669"/>
    <property type="project" value="UniProtKB-UniRule"/>
</dbReference>
<dbReference type="PANTHER" id="PTHR10937:SF0">
    <property type="entry name" value="GLUTAMINE--FRUCTOSE-6-PHOSPHATE TRANSAMINASE (ISOMERIZING)"/>
    <property type="match status" value="1"/>
</dbReference>
<dbReference type="Pfam" id="PF01380">
    <property type="entry name" value="SIS"/>
    <property type="match status" value="2"/>
</dbReference>
<keyword evidence="5 10" id="KW-0963">Cytoplasm</keyword>
<dbReference type="GO" id="GO:0005829">
    <property type="term" value="C:cytosol"/>
    <property type="evidence" value="ECO:0007669"/>
    <property type="project" value="TreeGrafter"/>
</dbReference>
<dbReference type="Pfam" id="PF13522">
    <property type="entry name" value="GATase_6"/>
    <property type="match status" value="1"/>
</dbReference>
<feature type="active site" description="For Fru-6P isomerization activity" evidence="10">
    <location>
        <position position="603"/>
    </location>
</feature>
<comment type="caution">
    <text evidence="13">The sequence shown here is derived from an EMBL/GenBank/DDBJ whole genome shotgun (WGS) entry which is preliminary data.</text>
</comment>
<dbReference type="RefSeq" id="WP_108221881.1">
    <property type="nucleotide sequence ID" value="NZ_QAOT01000017.1"/>
</dbReference>
<comment type="catalytic activity">
    <reaction evidence="1 10">
        <text>D-fructose 6-phosphate + L-glutamine = D-glucosamine 6-phosphate + L-glutamate</text>
        <dbReference type="Rhea" id="RHEA:13237"/>
        <dbReference type="ChEBI" id="CHEBI:29985"/>
        <dbReference type="ChEBI" id="CHEBI:58359"/>
        <dbReference type="ChEBI" id="CHEBI:58725"/>
        <dbReference type="ChEBI" id="CHEBI:61527"/>
        <dbReference type="EC" id="2.6.1.16"/>
    </reaction>
</comment>
<evidence type="ECO:0000259" key="11">
    <source>
        <dbReference type="PROSITE" id="PS51278"/>
    </source>
</evidence>
<dbReference type="Gene3D" id="3.60.20.10">
    <property type="entry name" value="Glutamine Phosphoribosylpyrophosphate, subunit 1, domain 1"/>
    <property type="match status" value="1"/>
</dbReference>
<dbReference type="InterPro" id="IPR046348">
    <property type="entry name" value="SIS_dom_sf"/>
</dbReference>
<dbReference type="PANTHER" id="PTHR10937">
    <property type="entry name" value="GLUCOSAMINE--FRUCTOSE-6-PHOSPHATE AMINOTRANSFERASE, ISOMERIZING"/>
    <property type="match status" value="1"/>
</dbReference>
<dbReference type="NCBIfam" id="TIGR01135">
    <property type="entry name" value="glmS"/>
    <property type="match status" value="1"/>
</dbReference>
<evidence type="ECO:0000313" key="13">
    <source>
        <dbReference type="EMBL" id="PTR14306.1"/>
    </source>
</evidence>
<name>A0A2T5JVY0_9RHOB</name>
<sequence length="608" mass="64483">MCGIVGILGQRPAAPVILDSLRRLEYRGYDSAGIVALDGGVMDRRRSSGKLSALAELLEAQPLAGTSGLGHTRWATHGRPVEANAHPHRAGPVAVVHNGIIENYLDLRRQLEAEGWGFGSETDSEVIATLCAAFLRRGLVPEDAAAATLARLRGAYALCLMFDGADDLMICARRGSPLVIGHGEGEMFVGSDALALAPLTGRLTYLEEGDWAVLTRRSMVIHDAEGRRANRPLHHLEAGDFLAEKGPYPHFMLKEIHEQPGVAARVLGSWTARGDGTVTCDAAGLGWARVPRLTIAACGTACLAGQVGKIWLERIARLPVEIEIASEFRYREPPLPEGGVTLVISQSGETADTLAALRYAKEAGQRTLGLVNVPTSTIAREVDVALATHAGPEIGVASTKAFTAQLLCLLGFTVMVARQRGTLDEADERRWIGALSSVPRLIAETLAAEPAIAAAAAGALAPASDAIFVGRGLMYPLALEGALKLKEITYIHAEGHAAGELKHGPIALVDATVPVVALAPSDGLFDKLDSNIREIMARDGRVLLLTDAAGAARLGEAAWRTIVLPDCEPFLQPFVQAVAIQLLAYHCALARGTDIDQPRNLAKSVTVE</sequence>
<keyword evidence="7 10" id="KW-0808">Transferase</keyword>
<evidence type="ECO:0000256" key="6">
    <source>
        <dbReference type="ARBA" id="ARBA00022576"/>
    </source>
</evidence>
<comment type="function">
    <text evidence="10">Catalyzes the first step in hexosamine metabolism, converting fructose-6P into glucosamine-6P using glutamine as a nitrogen source.</text>
</comment>